<evidence type="ECO:0000313" key="2">
    <source>
        <dbReference type="EMBL" id="QNL95677.1"/>
    </source>
</evidence>
<dbReference type="RefSeq" id="WP_154595096.1">
    <property type="nucleotide sequence ID" value="NZ_CP060587.1"/>
</dbReference>
<accession>A0ABX6SWQ3</accession>
<keyword evidence="3" id="KW-1185">Reference proteome</keyword>
<feature type="signal peptide" evidence="1">
    <location>
        <begin position="1"/>
        <end position="27"/>
    </location>
</feature>
<evidence type="ECO:0000256" key="1">
    <source>
        <dbReference type="SAM" id="SignalP"/>
    </source>
</evidence>
<gene>
    <name evidence="2" type="ORF">H9L21_07170</name>
</gene>
<evidence type="ECO:0008006" key="4">
    <source>
        <dbReference type="Google" id="ProtNLM"/>
    </source>
</evidence>
<organism evidence="2 3">
    <name type="scientific">Aeromicrobium senzhongii</name>
    <dbReference type="NCBI Taxonomy" id="2663859"/>
    <lineage>
        <taxon>Bacteria</taxon>
        <taxon>Bacillati</taxon>
        <taxon>Actinomycetota</taxon>
        <taxon>Actinomycetes</taxon>
        <taxon>Propionibacteriales</taxon>
        <taxon>Nocardioidaceae</taxon>
        <taxon>Aeromicrobium</taxon>
    </lineage>
</organism>
<name>A0ABX6SWQ3_9ACTN</name>
<reference evidence="2 3" key="1">
    <citation type="submission" date="2020-08" db="EMBL/GenBank/DDBJ databases">
        <title>Novel species in genus Aeromicrobium.</title>
        <authorList>
            <person name="Zhang G."/>
        </authorList>
    </citation>
    <scope>NUCLEOTIDE SEQUENCE [LARGE SCALE GENOMIC DNA]</scope>
    <source>
        <strain evidence="3">zg-629</strain>
    </source>
</reference>
<protein>
    <recommendedName>
        <fullName evidence="4">Serine protease</fullName>
    </recommendedName>
</protein>
<sequence length="162" mass="16675">MSALRTMTSLAVGALAVAAGGFGVAQAGASHATPPSSIAEIADQKVITARWHGSVPARVTEYAAETPGGIRIVATSQAAYTRSELQEVARRLADSTEGRALGLTEVSVNSDGSGVRVGVTADVPSQDEQRELARFAGLPASAITYEADVNLVNLPATRIDQD</sequence>
<evidence type="ECO:0000313" key="3">
    <source>
        <dbReference type="Proteomes" id="UP000515871"/>
    </source>
</evidence>
<dbReference type="EMBL" id="CP060587">
    <property type="protein sequence ID" value="QNL95677.1"/>
    <property type="molecule type" value="Genomic_DNA"/>
</dbReference>
<keyword evidence="1" id="KW-0732">Signal</keyword>
<proteinExistence type="predicted"/>
<feature type="chain" id="PRO_5046444497" description="Serine protease" evidence="1">
    <location>
        <begin position="28"/>
        <end position="162"/>
    </location>
</feature>
<dbReference type="Proteomes" id="UP000515871">
    <property type="component" value="Chromosome"/>
</dbReference>